<accession>A0ABN7VQV5</accession>
<reference evidence="1 2" key="1">
    <citation type="submission" date="2021-06" db="EMBL/GenBank/DDBJ databases">
        <authorList>
            <person name="Kallberg Y."/>
            <person name="Tangrot J."/>
            <person name="Rosling A."/>
        </authorList>
    </citation>
    <scope>NUCLEOTIDE SEQUENCE [LARGE SCALE GENOMIC DNA]</scope>
    <source>
        <strain evidence="1 2">120-4 pot B 10/14</strain>
    </source>
</reference>
<keyword evidence="2" id="KW-1185">Reference proteome</keyword>
<evidence type="ECO:0000313" key="2">
    <source>
        <dbReference type="Proteomes" id="UP000789901"/>
    </source>
</evidence>
<dbReference type="EMBL" id="CAJVQB010020019">
    <property type="protein sequence ID" value="CAG8793152.1"/>
    <property type="molecule type" value="Genomic_DNA"/>
</dbReference>
<dbReference type="Proteomes" id="UP000789901">
    <property type="component" value="Unassembled WGS sequence"/>
</dbReference>
<protein>
    <submittedName>
        <fullName evidence="1">32811_t:CDS:1</fullName>
    </submittedName>
</protein>
<proteinExistence type="predicted"/>
<name>A0ABN7VQV5_GIGMA</name>
<feature type="non-terminal residue" evidence="1">
    <location>
        <position position="180"/>
    </location>
</feature>
<comment type="caution">
    <text evidence="1">The sequence shown here is derived from an EMBL/GenBank/DDBJ whole genome shotgun (WGS) entry which is preliminary data.</text>
</comment>
<gene>
    <name evidence="1" type="ORF">GMARGA_LOCUS21570</name>
</gene>
<organism evidence="1 2">
    <name type="scientific">Gigaspora margarita</name>
    <dbReference type="NCBI Taxonomy" id="4874"/>
    <lineage>
        <taxon>Eukaryota</taxon>
        <taxon>Fungi</taxon>
        <taxon>Fungi incertae sedis</taxon>
        <taxon>Mucoromycota</taxon>
        <taxon>Glomeromycotina</taxon>
        <taxon>Glomeromycetes</taxon>
        <taxon>Diversisporales</taxon>
        <taxon>Gigasporaceae</taxon>
        <taxon>Gigaspora</taxon>
    </lineage>
</organism>
<evidence type="ECO:0000313" key="1">
    <source>
        <dbReference type="EMBL" id="CAG8793152.1"/>
    </source>
</evidence>
<sequence length="180" mass="21773">MLHKAIAKKKEYSRTIFLYNKAKQEDWERYRVELYKRITRVGAVKKWLIDKNPIVEDEMKAYSKKKIHETRATRDGKKRLRLDKLIIELDRWVRKGKRKIERDMTKEDRKDFGLFRENIRKKFQIKIENIGKKWEDKNIEDLSDGSLVRTLTEKRGIDRMEASWVQVGLDKEEILDTGYV</sequence>